<name>A0ABR4BGL2_9LECA</name>
<feature type="coiled-coil region" evidence="1">
    <location>
        <begin position="170"/>
        <end position="197"/>
    </location>
</feature>
<feature type="region of interest" description="Disordered" evidence="2">
    <location>
        <begin position="202"/>
        <end position="229"/>
    </location>
</feature>
<dbReference type="Proteomes" id="UP001590951">
    <property type="component" value="Unassembled WGS sequence"/>
</dbReference>
<keyword evidence="4" id="KW-1185">Reference proteome</keyword>
<dbReference type="EMBL" id="JBHFEH010000007">
    <property type="protein sequence ID" value="KAL2056567.1"/>
    <property type="molecule type" value="Genomic_DNA"/>
</dbReference>
<evidence type="ECO:0000313" key="4">
    <source>
        <dbReference type="Proteomes" id="UP001590951"/>
    </source>
</evidence>
<evidence type="ECO:0000256" key="1">
    <source>
        <dbReference type="SAM" id="Coils"/>
    </source>
</evidence>
<keyword evidence="1" id="KW-0175">Coiled coil</keyword>
<proteinExistence type="predicted"/>
<organism evidence="3 4">
    <name type="scientific">Lepraria finkii</name>
    <dbReference type="NCBI Taxonomy" id="1340010"/>
    <lineage>
        <taxon>Eukaryota</taxon>
        <taxon>Fungi</taxon>
        <taxon>Dikarya</taxon>
        <taxon>Ascomycota</taxon>
        <taxon>Pezizomycotina</taxon>
        <taxon>Lecanoromycetes</taxon>
        <taxon>OSLEUM clade</taxon>
        <taxon>Lecanoromycetidae</taxon>
        <taxon>Lecanorales</taxon>
        <taxon>Lecanorineae</taxon>
        <taxon>Stereocaulaceae</taxon>
        <taxon>Lepraria</taxon>
    </lineage>
</organism>
<sequence>MASQGQAASSENQAFRVVDPSICTACGVEWSSNQKLRRKIRILENQCGILNEQLFRAGHTNQLNDLRIRTLHHEQERYAALAESSKQAAAGLQRHLDNQQATFEMESRARALAVQSLEYELARHEVTQKSLDHERAVVQKLTDILNKFEFPNGEIDLTDNIGLGTLFHEQERANSEVTRLQNELQHKQRILENLSGNFEIQSQSKSGTSFSDEEAEVAELQAGRNGGMS</sequence>
<accession>A0ABR4BGL2</accession>
<comment type="caution">
    <text evidence="3">The sequence shown here is derived from an EMBL/GenBank/DDBJ whole genome shotgun (WGS) entry which is preliminary data.</text>
</comment>
<evidence type="ECO:0000313" key="3">
    <source>
        <dbReference type="EMBL" id="KAL2056567.1"/>
    </source>
</evidence>
<reference evidence="3 4" key="1">
    <citation type="submission" date="2024-09" db="EMBL/GenBank/DDBJ databases">
        <title>Rethinking Asexuality: The Enigmatic Case of Functional Sexual Genes in Lepraria (Stereocaulaceae).</title>
        <authorList>
            <person name="Doellman M."/>
            <person name="Sun Y."/>
            <person name="Barcenas-Pena A."/>
            <person name="Lumbsch H.T."/>
            <person name="Grewe F."/>
        </authorList>
    </citation>
    <scope>NUCLEOTIDE SEQUENCE [LARGE SCALE GENOMIC DNA]</scope>
    <source>
        <strain evidence="3 4">Grewe 0041</strain>
    </source>
</reference>
<gene>
    <name evidence="3" type="ORF">ABVK25_002961</name>
</gene>
<protein>
    <submittedName>
        <fullName evidence="3">Uncharacterized protein</fullName>
    </submittedName>
</protein>
<evidence type="ECO:0000256" key="2">
    <source>
        <dbReference type="SAM" id="MobiDB-lite"/>
    </source>
</evidence>